<gene>
    <name evidence="7" type="ORF">SAMN05421686_10116</name>
</gene>
<comment type="cofactor">
    <cofactor evidence="1">
        <name>FAD</name>
        <dbReference type="ChEBI" id="CHEBI:57692"/>
    </cofactor>
</comment>
<evidence type="ECO:0000256" key="3">
    <source>
        <dbReference type="ARBA" id="ARBA00022827"/>
    </source>
</evidence>
<proteinExistence type="inferred from homology"/>
<dbReference type="GO" id="GO:0047545">
    <property type="term" value="F:(S)-2-hydroxyglutarate dehydrogenase activity"/>
    <property type="evidence" value="ECO:0007669"/>
    <property type="project" value="TreeGrafter"/>
</dbReference>
<keyword evidence="2" id="KW-0285">Flavoprotein</keyword>
<keyword evidence="3" id="KW-0274">FAD</keyword>
<feature type="domain" description="FAD dependent oxidoreductase" evidence="6">
    <location>
        <begin position="6"/>
        <end position="365"/>
    </location>
</feature>
<dbReference type="InterPro" id="IPR006076">
    <property type="entry name" value="FAD-dep_OxRdtase"/>
</dbReference>
<evidence type="ECO:0000313" key="7">
    <source>
        <dbReference type="EMBL" id="SIS40736.1"/>
    </source>
</evidence>
<comment type="similarity">
    <text evidence="5">Belongs to the L2HGDH family.</text>
</comment>
<dbReference type="Gene3D" id="3.30.9.10">
    <property type="entry name" value="D-Amino Acid Oxidase, subunit A, domain 2"/>
    <property type="match status" value="1"/>
</dbReference>
<reference evidence="8" key="1">
    <citation type="submission" date="2017-01" db="EMBL/GenBank/DDBJ databases">
        <authorList>
            <person name="Varghese N."/>
            <person name="Submissions S."/>
        </authorList>
    </citation>
    <scope>NUCLEOTIDE SEQUENCE [LARGE SCALE GENOMIC DNA]</scope>
    <source>
        <strain evidence="8">DSM 24913</strain>
    </source>
</reference>
<dbReference type="PANTHER" id="PTHR43104:SF4">
    <property type="entry name" value="L-2-HYDROXYGLUTARATE DEHYDROGENASE, MITOCHONDRIAL"/>
    <property type="match status" value="1"/>
</dbReference>
<dbReference type="Proteomes" id="UP000185639">
    <property type="component" value="Unassembled WGS sequence"/>
</dbReference>
<evidence type="ECO:0000256" key="4">
    <source>
        <dbReference type="ARBA" id="ARBA00023002"/>
    </source>
</evidence>
<name>A0A1N7IUP0_9GAMM</name>
<dbReference type="AlphaFoldDB" id="A0A1N7IUP0"/>
<dbReference type="STRING" id="484498.SAMN05421686_10116"/>
<dbReference type="Gene3D" id="3.50.50.60">
    <property type="entry name" value="FAD/NAD(P)-binding domain"/>
    <property type="match status" value="1"/>
</dbReference>
<sequence length="371" mass="41011">MPADFDVIIIGGGVIGLACAHALSADRSVLLVEQHDLFGSETSSRNSEVIHAGLYYPPGSLKESLCIEGRKRLYAFCEQYDVPHRKTGKLIVAPSADHPALDHLEQKARGLNIPTERLSREEISEREPNVRAEAALFSPETGILDSHTYMLRLQQEAERQGALLMKRTRYLRGKAENGLWHISLQTSDGEFRVTSERMINAAGLHSHDVAKRSGADTSLFPRLHYCRGHYFTYNGKSPFNHLIYPLPEKDLAGLGIHATLDLGGQVRFGPDTEFMSDHSRVYEVSPTLKTKFCRAISSYFPNVDVSQLQPAYAGIRPKLSGPGESTQDFVIFRDNRAEAASLLHLLGIESPGLTSSLALADKITARLSTET</sequence>
<dbReference type="InterPro" id="IPR036188">
    <property type="entry name" value="FAD/NAD-bd_sf"/>
</dbReference>
<evidence type="ECO:0000256" key="5">
    <source>
        <dbReference type="ARBA" id="ARBA00037941"/>
    </source>
</evidence>
<evidence type="ECO:0000256" key="2">
    <source>
        <dbReference type="ARBA" id="ARBA00022630"/>
    </source>
</evidence>
<organism evidence="7 8">
    <name type="scientific">Thalassolituus maritimus</name>
    <dbReference type="NCBI Taxonomy" id="484498"/>
    <lineage>
        <taxon>Bacteria</taxon>
        <taxon>Pseudomonadati</taxon>
        <taxon>Pseudomonadota</taxon>
        <taxon>Gammaproteobacteria</taxon>
        <taxon>Oceanospirillales</taxon>
        <taxon>Oceanospirillaceae</taxon>
        <taxon>Thalassolituus</taxon>
    </lineage>
</organism>
<evidence type="ECO:0000259" key="6">
    <source>
        <dbReference type="Pfam" id="PF01266"/>
    </source>
</evidence>
<protein>
    <submittedName>
        <fullName evidence="7">L-2-hydroxyglutarate oxidase LhgO</fullName>
    </submittedName>
</protein>
<dbReference type="Pfam" id="PF01266">
    <property type="entry name" value="DAO"/>
    <property type="match status" value="1"/>
</dbReference>
<keyword evidence="8" id="KW-1185">Reference proteome</keyword>
<keyword evidence="4" id="KW-0560">Oxidoreductase</keyword>
<dbReference type="SUPFAM" id="SSF51905">
    <property type="entry name" value="FAD/NAD(P)-binding domain"/>
    <property type="match status" value="1"/>
</dbReference>
<dbReference type="OrthoDB" id="9801699at2"/>
<evidence type="ECO:0000313" key="8">
    <source>
        <dbReference type="Proteomes" id="UP000185639"/>
    </source>
</evidence>
<dbReference type="RefSeq" id="WP_076513154.1">
    <property type="nucleotide sequence ID" value="NZ_FTOH01000001.1"/>
</dbReference>
<dbReference type="EMBL" id="FTOH01000001">
    <property type="protein sequence ID" value="SIS40736.1"/>
    <property type="molecule type" value="Genomic_DNA"/>
</dbReference>
<evidence type="ECO:0000256" key="1">
    <source>
        <dbReference type="ARBA" id="ARBA00001974"/>
    </source>
</evidence>
<accession>A0A1N7IUP0</accession>
<dbReference type="PANTHER" id="PTHR43104">
    <property type="entry name" value="L-2-HYDROXYGLUTARATE DEHYDROGENASE, MITOCHONDRIAL"/>
    <property type="match status" value="1"/>
</dbReference>